<feature type="signal peptide" evidence="2">
    <location>
        <begin position="1"/>
        <end position="22"/>
    </location>
</feature>
<organism evidence="3 4">
    <name type="scientific">Candida albicans</name>
    <name type="common">Yeast</name>
    <dbReference type="NCBI Taxonomy" id="5476"/>
    <lineage>
        <taxon>Eukaryota</taxon>
        <taxon>Fungi</taxon>
        <taxon>Dikarya</taxon>
        <taxon>Ascomycota</taxon>
        <taxon>Saccharomycotina</taxon>
        <taxon>Pichiomycetes</taxon>
        <taxon>Debaryomycetaceae</taxon>
        <taxon>Candida/Lodderomyces clade</taxon>
        <taxon>Candida</taxon>
    </lineage>
</organism>
<sequence>MKISNLIPAYLLPFSLFCQVLGAPTNGKRGNVVVVKVKTTVQQTQTDIQTISEATGTTTNYLINTSTETFTRYTATVTSTVYGVPHTYTTVATTPVSAADVIPNSENEVKSSPTESPVEQETSTSSTSVATTTTPVAKNPVSSQETSTPTPVPPETTSTSSSLLSSSQQTTTLAQVSETAINDTTESSGPTITGSVSSQTTDSWIIENISTVTSDGTCFVNYDYYYATETDDAEETTTLTSTITTTVTLN</sequence>
<comment type="caution">
    <text evidence="3">The sequence shown here is derived from an EMBL/GenBank/DDBJ whole genome shotgun (WGS) entry which is preliminary data.</text>
</comment>
<feature type="region of interest" description="Disordered" evidence="1">
    <location>
        <begin position="99"/>
        <end position="175"/>
    </location>
</feature>
<dbReference type="EMBL" id="JABWAD010000061">
    <property type="protein sequence ID" value="KAF6062655.1"/>
    <property type="molecule type" value="Genomic_DNA"/>
</dbReference>
<proteinExistence type="predicted"/>
<feature type="chain" id="PRO_5034472733" evidence="2">
    <location>
        <begin position="23"/>
        <end position="250"/>
    </location>
</feature>
<reference evidence="3 4" key="1">
    <citation type="submission" date="2020-03" db="EMBL/GenBank/DDBJ databases">
        <title>FDA dAtabase for Regulatory Grade micrObial Sequences (FDA-ARGOS): Supporting development and validation of Infectious Disease Dx tests.</title>
        <authorList>
            <person name="Campos J."/>
            <person name="Goldberg B."/>
            <person name="Tallon L."/>
            <person name="Sadzewicz L."/>
            <person name="Vavikolanu K."/>
            <person name="Mehta A."/>
            <person name="Aluvathingal J."/>
            <person name="Nadendla S."/>
            <person name="Nandy P."/>
            <person name="Geyer C."/>
            <person name="Yan Y."/>
            <person name="Sichtig H."/>
        </authorList>
    </citation>
    <scope>NUCLEOTIDE SEQUENCE [LARGE SCALE GENOMIC DNA]</scope>
    <source>
        <strain evidence="3 4">FDAARGOS_656</strain>
    </source>
</reference>
<accession>A0A8H6BSQ9</accession>
<gene>
    <name evidence="3" type="primary">FGR41</name>
    <name evidence="3" type="ORF">FOB64_005716</name>
</gene>
<protein>
    <submittedName>
        <fullName evidence="3">Filamentous growth regulator 41</fullName>
    </submittedName>
</protein>
<evidence type="ECO:0000313" key="3">
    <source>
        <dbReference type="EMBL" id="KAF6062655.1"/>
    </source>
</evidence>
<dbReference type="AlphaFoldDB" id="A0A8H6BSQ9"/>
<dbReference type="Proteomes" id="UP000536275">
    <property type="component" value="Unassembled WGS sequence"/>
</dbReference>
<evidence type="ECO:0000313" key="4">
    <source>
        <dbReference type="Proteomes" id="UP000536275"/>
    </source>
</evidence>
<evidence type="ECO:0000256" key="1">
    <source>
        <dbReference type="SAM" id="MobiDB-lite"/>
    </source>
</evidence>
<evidence type="ECO:0000256" key="2">
    <source>
        <dbReference type="SAM" id="SignalP"/>
    </source>
</evidence>
<feature type="compositionally biased region" description="Low complexity" evidence="1">
    <location>
        <begin position="111"/>
        <end position="173"/>
    </location>
</feature>
<name>A0A8H6BSQ9_CANAX</name>
<keyword evidence="2" id="KW-0732">Signal</keyword>